<evidence type="ECO:0000313" key="1">
    <source>
        <dbReference type="EMBL" id="TDO46206.1"/>
    </source>
</evidence>
<organism evidence="1 2">
    <name type="scientific">Kribbella caucasensis</name>
    <dbReference type="NCBI Taxonomy" id="2512215"/>
    <lineage>
        <taxon>Bacteria</taxon>
        <taxon>Bacillati</taxon>
        <taxon>Actinomycetota</taxon>
        <taxon>Actinomycetes</taxon>
        <taxon>Propionibacteriales</taxon>
        <taxon>Kribbellaceae</taxon>
        <taxon>Kribbella</taxon>
    </lineage>
</organism>
<dbReference type="AlphaFoldDB" id="A0A4R6KA91"/>
<dbReference type="RefSeq" id="WP_133802094.1">
    <property type="nucleotide sequence ID" value="NZ_SNWQ01000011.1"/>
</dbReference>
<name>A0A4R6KA91_9ACTN</name>
<keyword evidence="2" id="KW-1185">Reference proteome</keyword>
<proteinExistence type="predicted"/>
<comment type="caution">
    <text evidence="1">The sequence shown here is derived from an EMBL/GenBank/DDBJ whole genome shotgun (WGS) entry which is preliminary data.</text>
</comment>
<gene>
    <name evidence="1" type="ORF">EV643_11158</name>
</gene>
<reference evidence="1 2" key="1">
    <citation type="submission" date="2019-03" db="EMBL/GenBank/DDBJ databases">
        <title>Genomic Encyclopedia of Type Strains, Phase III (KMG-III): the genomes of soil and plant-associated and newly described type strains.</title>
        <authorList>
            <person name="Whitman W."/>
        </authorList>
    </citation>
    <scope>NUCLEOTIDE SEQUENCE [LARGE SCALE GENOMIC DNA]</scope>
    <source>
        <strain evidence="1 2">VKM Ac-2527</strain>
    </source>
</reference>
<protein>
    <submittedName>
        <fullName evidence="1">Uncharacterized protein</fullName>
    </submittedName>
</protein>
<accession>A0A4R6KA91</accession>
<dbReference type="Proteomes" id="UP000295388">
    <property type="component" value="Unassembled WGS sequence"/>
</dbReference>
<dbReference type="EMBL" id="SNWQ01000011">
    <property type="protein sequence ID" value="TDO46206.1"/>
    <property type="molecule type" value="Genomic_DNA"/>
</dbReference>
<evidence type="ECO:0000313" key="2">
    <source>
        <dbReference type="Proteomes" id="UP000295388"/>
    </source>
</evidence>
<dbReference type="OrthoDB" id="8478129at2"/>
<sequence>MAVGSRAWAEASGGTLELGARVRFAREAVAVEVAALPERLRSRVSRGADVVLDPWRSVPDSPLACEIAGLAEVAVPEPLFGHCLRTWLWGSLLARSGVRRGASVRVGTAA</sequence>